<sequence>MQEQRPDGAQIAATSQCSICSVYGTRPNFQSKFRRPAP</sequence>
<dbReference type="EMBL" id="CP012605">
    <property type="protein sequence ID" value="ANH72320.1"/>
    <property type="molecule type" value="Genomic_DNA"/>
</dbReference>
<protein>
    <submittedName>
        <fullName evidence="1">Uncharacterized protein</fullName>
    </submittedName>
</protein>
<dbReference type="KEGG" id="rin:ACS15_3030"/>
<name>A0AAC9FQZ4_9RALS</name>
<dbReference type="Proteomes" id="UP000077927">
    <property type="component" value="Chromosome 1"/>
</dbReference>
<reference evidence="1 2" key="1">
    <citation type="submission" date="2015-09" db="EMBL/GenBank/DDBJ databases">
        <authorList>
            <person name="Xu Y."/>
            <person name="Nagy A."/>
            <person name="Liu N.T."/>
            <person name="Nou X."/>
        </authorList>
    </citation>
    <scope>NUCLEOTIDE SEQUENCE [LARGE SCALE GENOMIC DNA]</scope>
    <source>
        <strain evidence="1 2">FC1138</strain>
    </source>
</reference>
<gene>
    <name evidence="1" type="ORF">ACS15_3030</name>
</gene>
<proteinExistence type="predicted"/>
<organism evidence="1 2">
    <name type="scientific">Ralstonia insidiosa</name>
    <dbReference type="NCBI Taxonomy" id="190721"/>
    <lineage>
        <taxon>Bacteria</taxon>
        <taxon>Pseudomonadati</taxon>
        <taxon>Pseudomonadota</taxon>
        <taxon>Betaproteobacteria</taxon>
        <taxon>Burkholderiales</taxon>
        <taxon>Burkholderiaceae</taxon>
        <taxon>Ralstonia</taxon>
    </lineage>
</organism>
<accession>A0AAC9FQZ4</accession>
<evidence type="ECO:0000313" key="1">
    <source>
        <dbReference type="EMBL" id="ANH72320.1"/>
    </source>
</evidence>
<evidence type="ECO:0000313" key="2">
    <source>
        <dbReference type="Proteomes" id="UP000077927"/>
    </source>
</evidence>
<dbReference type="AlphaFoldDB" id="A0AAC9FQZ4"/>